<reference evidence="1" key="1">
    <citation type="submission" date="2023-10" db="EMBL/GenBank/DDBJ databases">
        <title>Development of a sustainable strategy for remediation of hydrocarbon-contaminated territories based on the waste exchange concept.</title>
        <authorList>
            <person name="Krivoruchko A."/>
        </authorList>
    </citation>
    <scope>NUCLEOTIDE SEQUENCE</scope>
    <source>
        <strain evidence="1">IEGM 1325</strain>
    </source>
</reference>
<dbReference type="EMBL" id="JAWLUK010000001">
    <property type="protein sequence ID" value="MDV7176048.1"/>
    <property type="molecule type" value="Genomic_DNA"/>
</dbReference>
<dbReference type="Proteomes" id="UP001185728">
    <property type="component" value="Unassembled WGS sequence"/>
</dbReference>
<comment type="caution">
    <text evidence="1">The sequence shown here is derived from an EMBL/GenBank/DDBJ whole genome shotgun (WGS) entry which is preliminary data.</text>
</comment>
<organism evidence="1 2">
    <name type="scientific">Micrococcus yunnanensis</name>
    <dbReference type="NCBI Taxonomy" id="566027"/>
    <lineage>
        <taxon>Bacteria</taxon>
        <taxon>Bacillati</taxon>
        <taxon>Actinomycetota</taxon>
        <taxon>Actinomycetes</taxon>
        <taxon>Micrococcales</taxon>
        <taxon>Micrococcaceae</taxon>
        <taxon>Micrococcus</taxon>
    </lineage>
</organism>
<gene>
    <name evidence="1" type="ORF">R4064_00070</name>
</gene>
<accession>A0AAP5T4R1</accession>
<proteinExistence type="predicted"/>
<protein>
    <submittedName>
        <fullName evidence="1">Uncharacterized protein</fullName>
    </submittedName>
</protein>
<name>A0AAP5T4R1_9MICC</name>
<sequence>MRLPRPSDYIAIMIPYITLHKPAEVAALAAKDLCLVDVGNHTASEVEESVIFHPGARISVAIKQSFHMSMLQEH</sequence>
<dbReference type="AlphaFoldDB" id="A0AAP5T4R1"/>
<evidence type="ECO:0000313" key="1">
    <source>
        <dbReference type="EMBL" id="MDV7176048.1"/>
    </source>
</evidence>
<evidence type="ECO:0000313" key="2">
    <source>
        <dbReference type="Proteomes" id="UP001185728"/>
    </source>
</evidence>